<keyword evidence="10" id="KW-1185">Reference proteome</keyword>
<dbReference type="SMART" id="SM00388">
    <property type="entry name" value="HisKA"/>
    <property type="match status" value="2"/>
</dbReference>
<name>A0A397U8U9_9GLOM</name>
<dbReference type="PANTHER" id="PTHR43547:SF2">
    <property type="entry name" value="HYBRID SIGNAL TRANSDUCTION HISTIDINE KINASE C"/>
    <property type="match status" value="1"/>
</dbReference>
<dbReference type="InterPro" id="IPR001789">
    <property type="entry name" value="Sig_transdc_resp-reg_receiver"/>
</dbReference>
<dbReference type="CDD" id="cd17546">
    <property type="entry name" value="REC_hyHK_CKI1_RcsC-like"/>
    <property type="match status" value="1"/>
</dbReference>
<comment type="catalytic activity">
    <reaction evidence="1">
        <text>ATP + protein L-histidine = ADP + protein N-phospho-L-histidine.</text>
        <dbReference type="EC" id="2.7.13.3"/>
    </reaction>
</comment>
<dbReference type="Pfam" id="PF02518">
    <property type="entry name" value="HATPase_c"/>
    <property type="match status" value="2"/>
</dbReference>
<feature type="modified residue" description="4-aspartylphosphate" evidence="6">
    <location>
        <position position="677"/>
    </location>
</feature>
<dbReference type="OrthoDB" id="60033at2759"/>
<dbReference type="SUPFAM" id="SSF55874">
    <property type="entry name" value="ATPase domain of HSP90 chaperone/DNA topoisomerase II/histidine kinase"/>
    <property type="match status" value="2"/>
</dbReference>
<dbReference type="InterPro" id="IPR004358">
    <property type="entry name" value="Sig_transdc_His_kin-like_C"/>
</dbReference>
<dbReference type="Pfam" id="PF00072">
    <property type="entry name" value="Response_reg"/>
    <property type="match status" value="2"/>
</dbReference>
<dbReference type="FunFam" id="3.30.565.10:FF:000006">
    <property type="entry name" value="Sensor histidine kinase WalK"/>
    <property type="match status" value="1"/>
</dbReference>
<dbReference type="InterPro" id="IPR003594">
    <property type="entry name" value="HATPase_dom"/>
</dbReference>
<dbReference type="InterPro" id="IPR003018">
    <property type="entry name" value="GAF"/>
</dbReference>
<dbReference type="GO" id="GO:0000155">
    <property type="term" value="F:phosphorelay sensor kinase activity"/>
    <property type="evidence" value="ECO:0007669"/>
    <property type="project" value="InterPro"/>
</dbReference>
<dbReference type="Pfam" id="PF00512">
    <property type="entry name" value="HisKA"/>
    <property type="match status" value="2"/>
</dbReference>
<evidence type="ECO:0000259" key="8">
    <source>
        <dbReference type="PROSITE" id="PS50110"/>
    </source>
</evidence>
<evidence type="ECO:0000256" key="6">
    <source>
        <dbReference type="PROSITE-ProRule" id="PRU00169"/>
    </source>
</evidence>
<dbReference type="PROSITE" id="PS50109">
    <property type="entry name" value="HIS_KIN"/>
    <property type="match status" value="2"/>
</dbReference>
<gene>
    <name evidence="9" type="ORF">C2G38_2217877</name>
</gene>
<feature type="domain" description="Histidine kinase" evidence="7">
    <location>
        <begin position="379"/>
        <end position="609"/>
    </location>
</feature>
<feature type="domain" description="Response regulatory" evidence="8">
    <location>
        <begin position="623"/>
        <end position="744"/>
    </location>
</feature>
<dbReference type="Gene3D" id="1.10.287.130">
    <property type="match status" value="2"/>
</dbReference>
<evidence type="ECO:0000256" key="2">
    <source>
        <dbReference type="ARBA" id="ARBA00012438"/>
    </source>
</evidence>
<dbReference type="PROSITE" id="PS50110">
    <property type="entry name" value="RESPONSE_REGULATORY"/>
    <property type="match status" value="2"/>
</dbReference>
<dbReference type="InterPro" id="IPR036097">
    <property type="entry name" value="HisK_dim/P_sf"/>
</dbReference>
<dbReference type="CDD" id="cd00082">
    <property type="entry name" value="HisKA"/>
    <property type="match status" value="2"/>
</dbReference>
<dbReference type="SMART" id="SM00065">
    <property type="entry name" value="GAF"/>
    <property type="match status" value="1"/>
</dbReference>
<sequence>MSLSLTYNDDDFKDFNDIFYNFDWSTTSLGPMDSWDPAYKTATNLCIQSTMPMSIYLGSDWVILHNKEWAQLIKMSHPMGQPCVLGKTVKEAWPGAHVLIIPLCENVRTTRKGLFRSDEYIETLRDGYKEETYFDYAYSPIFKSDGTVGGTFCIAQETTKRVLNDRRLKTLIEIGNRVPEVESLESACYTMTKVLSDNADIPYSLIYFIDHELNDSSKFLIARLIATTFDDSNKKGRHIPDYFPETHEIIDLTKDADKSYDTYIDLKRMTATYSFLKCKSWPIHLALKKGHVKVLLKDESQAVLLSTKISLYGRKVLFAVLICGVNRCRTLDEKYMEFFQLIMNQMNKYLLHGMSMEEEKKRTKILADLNRQKVTFFQGISHELKTPLTLMLSPLDDVINVCSQETQETQIMSHLQTVRRNARRLLKLINALLQFSNIEADQFEAHYCETNIAEFTQELALEFEEVAKQLGLDYVIDIPCPNEFNRALDDKIYLDHDMYETIVFNLCSNALKHTWNGRITIRLYLDYKDEKRIIVLEVSDTGVGIPKTALPNIFQRFYRVESQESRSHEGTGIGLALVKELITRHGGDITVTSAVNQGTTFKCWFPIGYEHLPKNQISFNNVENPVTYGRKVYASRHINLEESSQWIKSSTSETHDDVMNQLPIDDLIKLYNLNLTDIMMPNMNGYELLEVLRSNIRTQLIPIILLSAKANEDSKIKGLDKGADDYLVKPFSSRKLITRIRANIELSLLRRKILFQLCKEEEVKQLLFSITLFGSDINETFLYVAKEIHRRLPCERILIISNNESKNNKIVTLYGDFESITQNIALKTSPLIEIGKSQTFTKLKECSINKPGIDLYSDVYCDNVHKNVSILSVEIRLNNDVWGWIKVHRSPNSIWLESEIELLQQISNQTGLAITYAGLLKENAAKEIQLKAAEIANNTMSQILANTSHELRTPLNAIVGLLSLFEGTNLNTDQKDMISIISHASDEILLIVKDILDVAKLEAQKLTLANRTFDLLELIESTIETFGKKASDKKIELILNCDIDILPQFVKSDPESFNALKRSFDKNEENSTCGQMVIKENLLIELRDTGIGIDPEYIQHAWKSFSQGDTSIIKNQDGTGIGHSICKNLVELNGGEIKVKSQLEKGSKFWFTWNVELLSKKFSIETQFNEHVLSHVLRQKRILIIHPIEGVRNAMLKYLKKFEKVDAFDTVDKGISAAKSYKELHDRTAYDIVFIGLYENNEKEVIKTALELRGLDMNSNDLVITFIIFQSNEENELAEKLIEKIGGKIPFFILQLHGKTDYVPYKTRDTNQNIYEDITGRDSKSRARNITRSKCILCVDNDFISLENTLQQISKLGYSTVFAINGQEAVKLVDSEPKLVNTCSSDSYAELPKISLILTECNLPIMSGFDISQAIRAMRPPISNVPIIALTTLPMEEIRNKFIESGINDYLAKPLKIEELEKILTKWTGDN</sequence>
<dbReference type="Gene3D" id="3.30.565.10">
    <property type="entry name" value="Histidine kinase-like ATPase, C-terminal domain"/>
    <property type="match status" value="2"/>
</dbReference>
<evidence type="ECO:0000256" key="5">
    <source>
        <dbReference type="ARBA" id="ARBA00022777"/>
    </source>
</evidence>
<evidence type="ECO:0000256" key="3">
    <source>
        <dbReference type="ARBA" id="ARBA00022553"/>
    </source>
</evidence>
<dbReference type="Gene3D" id="3.30.450.20">
    <property type="entry name" value="PAS domain"/>
    <property type="match status" value="1"/>
</dbReference>
<dbReference type="Proteomes" id="UP000266673">
    <property type="component" value="Unassembled WGS sequence"/>
</dbReference>
<dbReference type="SUPFAM" id="SSF55781">
    <property type="entry name" value="GAF domain-like"/>
    <property type="match status" value="1"/>
</dbReference>
<dbReference type="Pfam" id="PF01590">
    <property type="entry name" value="GAF"/>
    <property type="match status" value="1"/>
</dbReference>
<dbReference type="STRING" id="44941.A0A397U8U9"/>
<evidence type="ECO:0000313" key="10">
    <source>
        <dbReference type="Proteomes" id="UP000266673"/>
    </source>
</evidence>
<dbReference type="PRINTS" id="PR00344">
    <property type="entry name" value="BCTRLSENSOR"/>
</dbReference>
<protein>
    <recommendedName>
        <fullName evidence="2">histidine kinase</fullName>
        <ecNumber evidence="2">2.7.13.3</ecNumber>
    </recommendedName>
</protein>
<dbReference type="SMART" id="SM00387">
    <property type="entry name" value="HATPase_c"/>
    <property type="match status" value="2"/>
</dbReference>
<evidence type="ECO:0000313" key="9">
    <source>
        <dbReference type="EMBL" id="RIB06141.1"/>
    </source>
</evidence>
<proteinExistence type="predicted"/>
<dbReference type="InterPro" id="IPR011006">
    <property type="entry name" value="CheY-like_superfamily"/>
</dbReference>
<accession>A0A397U8U9</accession>
<keyword evidence="3 6" id="KW-0597">Phosphoprotein</keyword>
<dbReference type="SMART" id="SM00448">
    <property type="entry name" value="REC"/>
    <property type="match status" value="2"/>
</dbReference>
<dbReference type="InterPro" id="IPR029016">
    <property type="entry name" value="GAF-like_dom_sf"/>
</dbReference>
<dbReference type="SUPFAM" id="SSF52172">
    <property type="entry name" value="CheY-like"/>
    <property type="match status" value="2"/>
</dbReference>
<dbReference type="Gene3D" id="3.40.50.2300">
    <property type="match status" value="2"/>
</dbReference>
<dbReference type="Gene3D" id="3.30.450.40">
    <property type="match status" value="1"/>
</dbReference>
<evidence type="ECO:0000256" key="4">
    <source>
        <dbReference type="ARBA" id="ARBA00022679"/>
    </source>
</evidence>
<evidence type="ECO:0000256" key="1">
    <source>
        <dbReference type="ARBA" id="ARBA00000085"/>
    </source>
</evidence>
<keyword evidence="4" id="KW-0808">Transferase</keyword>
<dbReference type="EMBL" id="QKWP01001863">
    <property type="protein sequence ID" value="RIB06141.1"/>
    <property type="molecule type" value="Genomic_DNA"/>
</dbReference>
<dbReference type="InterPro" id="IPR005467">
    <property type="entry name" value="His_kinase_dom"/>
</dbReference>
<keyword evidence="5" id="KW-0418">Kinase</keyword>
<dbReference type="SUPFAM" id="SSF47384">
    <property type="entry name" value="Homodimeric domain of signal transducing histidine kinase"/>
    <property type="match status" value="2"/>
</dbReference>
<dbReference type="InterPro" id="IPR036890">
    <property type="entry name" value="HATPase_C_sf"/>
</dbReference>
<comment type="caution">
    <text evidence="6">Lacks conserved residue(s) required for the propagation of feature annotation.</text>
</comment>
<dbReference type="InterPro" id="IPR003661">
    <property type="entry name" value="HisK_dim/P_dom"/>
</dbReference>
<reference evidence="9 10" key="1">
    <citation type="submission" date="2018-06" db="EMBL/GenBank/DDBJ databases">
        <title>Comparative genomics reveals the genomic features of Rhizophagus irregularis, R. cerebriforme, R. diaphanum and Gigaspora rosea, and their symbiotic lifestyle signature.</title>
        <authorList>
            <person name="Morin E."/>
            <person name="San Clemente H."/>
            <person name="Chen E.C.H."/>
            <person name="De La Providencia I."/>
            <person name="Hainaut M."/>
            <person name="Kuo A."/>
            <person name="Kohler A."/>
            <person name="Murat C."/>
            <person name="Tang N."/>
            <person name="Roy S."/>
            <person name="Loubradou J."/>
            <person name="Henrissat B."/>
            <person name="Grigoriev I.V."/>
            <person name="Corradi N."/>
            <person name="Roux C."/>
            <person name="Martin F.M."/>
        </authorList>
    </citation>
    <scope>NUCLEOTIDE SEQUENCE [LARGE SCALE GENOMIC DNA]</scope>
    <source>
        <strain evidence="9 10">DAOM 194757</strain>
    </source>
</reference>
<feature type="domain" description="Response regulatory" evidence="8">
    <location>
        <begin position="1335"/>
        <end position="1468"/>
    </location>
</feature>
<evidence type="ECO:0000259" key="7">
    <source>
        <dbReference type="PROSITE" id="PS50109"/>
    </source>
</evidence>
<feature type="domain" description="Histidine kinase" evidence="7">
    <location>
        <begin position="946"/>
        <end position="1157"/>
    </location>
</feature>
<dbReference type="PANTHER" id="PTHR43547">
    <property type="entry name" value="TWO-COMPONENT HISTIDINE KINASE"/>
    <property type="match status" value="1"/>
</dbReference>
<comment type="caution">
    <text evidence="9">The sequence shown here is derived from an EMBL/GenBank/DDBJ whole genome shotgun (WGS) entry which is preliminary data.</text>
</comment>
<organism evidence="9 10">
    <name type="scientific">Gigaspora rosea</name>
    <dbReference type="NCBI Taxonomy" id="44941"/>
    <lineage>
        <taxon>Eukaryota</taxon>
        <taxon>Fungi</taxon>
        <taxon>Fungi incertae sedis</taxon>
        <taxon>Mucoromycota</taxon>
        <taxon>Glomeromycotina</taxon>
        <taxon>Glomeromycetes</taxon>
        <taxon>Diversisporales</taxon>
        <taxon>Gigasporaceae</taxon>
        <taxon>Gigaspora</taxon>
    </lineage>
</organism>
<dbReference type="EC" id="2.7.13.3" evidence="2"/>